<sequence length="81" mass="8679">MAVFKLVSPMSQITNLNRFRKQKARDEARDKAGIRAASFGRTKAQKAAEADASARAARHLDAHRRTPEGAAGGDQADGGDE</sequence>
<feature type="compositionally biased region" description="Basic and acidic residues" evidence="1">
    <location>
        <begin position="58"/>
        <end position="67"/>
    </location>
</feature>
<accession>A0ABV7R765</accession>
<feature type="compositionally biased region" description="Low complexity" evidence="1">
    <location>
        <begin position="41"/>
        <end position="55"/>
    </location>
</feature>
<feature type="region of interest" description="Disordered" evidence="1">
    <location>
        <begin position="18"/>
        <end position="81"/>
    </location>
</feature>
<dbReference type="InterPro" id="IPR025227">
    <property type="entry name" value="DUF4169"/>
</dbReference>
<comment type="caution">
    <text evidence="2">The sequence shown here is derived from an EMBL/GenBank/DDBJ whole genome shotgun (WGS) entry which is preliminary data.</text>
</comment>
<dbReference type="RefSeq" id="WP_377744997.1">
    <property type="nucleotide sequence ID" value="NZ_JBHRXJ010000009.1"/>
</dbReference>
<keyword evidence="3" id="KW-1185">Reference proteome</keyword>
<evidence type="ECO:0000313" key="2">
    <source>
        <dbReference type="EMBL" id="MFC3529146.1"/>
    </source>
</evidence>
<evidence type="ECO:0000313" key="3">
    <source>
        <dbReference type="Proteomes" id="UP001595721"/>
    </source>
</evidence>
<feature type="compositionally biased region" description="Gly residues" evidence="1">
    <location>
        <begin position="70"/>
        <end position="81"/>
    </location>
</feature>
<organism evidence="2 3">
    <name type="scientific">Paracoccus mangrovi</name>
    <dbReference type="NCBI Taxonomy" id="1715645"/>
    <lineage>
        <taxon>Bacteria</taxon>
        <taxon>Pseudomonadati</taxon>
        <taxon>Pseudomonadota</taxon>
        <taxon>Alphaproteobacteria</taxon>
        <taxon>Rhodobacterales</taxon>
        <taxon>Paracoccaceae</taxon>
        <taxon>Paracoccus</taxon>
    </lineage>
</organism>
<feature type="compositionally biased region" description="Basic and acidic residues" evidence="1">
    <location>
        <begin position="24"/>
        <end position="33"/>
    </location>
</feature>
<name>A0ABV7R765_9RHOB</name>
<proteinExistence type="predicted"/>
<reference evidence="3" key="1">
    <citation type="journal article" date="2019" name="Int. J. Syst. Evol. Microbiol.">
        <title>The Global Catalogue of Microorganisms (GCM) 10K type strain sequencing project: providing services to taxonomists for standard genome sequencing and annotation.</title>
        <authorList>
            <consortium name="The Broad Institute Genomics Platform"/>
            <consortium name="The Broad Institute Genome Sequencing Center for Infectious Disease"/>
            <person name="Wu L."/>
            <person name="Ma J."/>
        </authorList>
    </citation>
    <scope>NUCLEOTIDE SEQUENCE [LARGE SCALE GENOMIC DNA]</scope>
    <source>
        <strain evidence="3">KCTC 42899</strain>
    </source>
</reference>
<dbReference type="Pfam" id="PF13770">
    <property type="entry name" value="DUF4169"/>
    <property type="match status" value="1"/>
</dbReference>
<dbReference type="Proteomes" id="UP001595721">
    <property type="component" value="Unassembled WGS sequence"/>
</dbReference>
<gene>
    <name evidence="2" type="ORF">ACFOMH_13270</name>
</gene>
<dbReference type="EMBL" id="JBHRXJ010000009">
    <property type="protein sequence ID" value="MFC3529146.1"/>
    <property type="molecule type" value="Genomic_DNA"/>
</dbReference>
<evidence type="ECO:0000256" key="1">
    <source>
        <dbReference type="SAM" id="MobiDB-lite"/>
    </source>
</evidence>
<protein>
    <submittedName>
        <fullName evidence="2">DUF4169 family protein</fullName>
    </submittedName>
</protein>